<reference evidence="1" key="2">
    <citation type="submission" date="2023-05" db="EMBL/GenBank/DDBJ databases">
        <authorList>
            <person name="Fouks B."/>
        </authorList>
    </citation>
    <scope>NUCLEOTIDE SEQUENCE</scope>
    <source>
        <strain evidence="1">Stay&amp;Tobe</strain>
        <tissue evidence="1">Testes</tissue>
    </source>
</reference>
<gene>
    <name evidence="1" type="ORF">L9F63_018338</name>
</gene>
<sequence length="187" mass="21412">DLCFWRDVTYQVYENSPEIKLGPVGPGFVHRICPQQYSISYNITSGTKYVKLKDETLWSKANLDRDAMPNQATGDEGPGPEFDVTIECVVDRGLSLKETVTKSIRVLVLDEDDNAPVPQDNNNPIHVPRNVGELKKTTSIISYCFKELMIKDRNAVSVDWDLRVKRKLYKCHLHMQFSEMSFNTIIE</sequence>
<evidence type="ECO:0000313" key="1">
    <source>
        <dbReference type="EMBL" id="KAJ9588286.1"/>
    </source>
</evidence>
<protein>
    <submittedName>
        <fullName evidence="1">Uncharacterized protein</fullName>
    </submittedName>
</protein>
<organism evidence="1 2">
    <name type="scientific">Diploptera punctata</name>
    <name type="common">Pacific beetle cockroach</name>
    <dbReference type="NCBI Taxonomy" id="6984"/>
    <lineage>
        <taxon>Eukaryota</taxon>
        <taxon>Metazoa</taxon>
        <taxon>Ecdysozoa</taxon>
        <taxon>Arthropoda</taxon>
        <taxon>Hexapoda</taxon>
        <taxon>Insecta</taxon>
        <taxon>Pterygota</taxon>
        <taxon>Neoptera</taxon>
        <taxon>Polyneoptera</taxon>
        <taxon>Dictyoptera</taxon>
        <taxon>Blattodea</taxon>
        <taxon>Blaberoidea</taxon>
        <taxon>Blaberidae</taxon>
        <taxon>Diplopterinae</taxon>
        <taxon>Diploptera</taxon>
    </lineage>
</organism>
<evidence type="ECO:0000313" key="2">
    <source>
        <dbReference type="Proteomes" id="UP001233999"/>
    </source>
</evidence>
<accession>A0AAD7ZXM6</accession>
<dbReference type="AlphaFoldDB" id="A0AAD7ZXM6"/>
<comment type="caution">
    <text evidence="1">The sequence shown here is derived from an EMBL/GenBank/DDBJ whole genome shotgun (WGS) entry which is preliminary data.</text>
</comment>
<reference evidence="1" key="1">
    <citation type="journal article" date="2023" name="IScience">
        <title>Live-bearing cockroach genome reveals convergent evolutionary mechanisms linked to viviparity in insects and beyond.</title>
        <authorList>
            <person name="Fouks B."/>
            <person name="Harrison M.C."/>
            <person name="Mikhailova A.A."/>
            <person name="Marchal E."/>
            <person name="English S."/>
            <person name="Carruthers M."/>
            <person name="Jennings E.C."/>
            <person name="Chiamaka E.L."/>
            <person name="Frigard R.A."/>
            <person name="Pippel M."/>
            <person name="Attardo G.M."/>
            <person name="Benoit J.B."/>
            <person name="Bornberg-Bauer E."/>
            <person name="Tobe S.S."/>
        </authorList>
    </citation>
    <scope>NUCLEOTIDE SEQUENCE</scope>
    <source>
        <strain evidence="1">Stay&amp;Tobe</strain>
    </source>
</reference>
<keyword evidence="2" id="KW-1185">Reference proteome</keyword>
<feature type="non-terminal residue" evidence="1">
    <location>
        <position position="1"/>
    </location>
</feature>
<name>A0AAD7ZXM6_DIPPU</name>
<feature type="non-terminal residue" evidence="1">
    <location>
        <position position="187"/>
    </location>
</feature>
<proteinExistence type="predicted"/>
<dbReference type="EMBL" id="JASPKZ010005694">
    <property type="protein sequence ID" value="KAJ9588286.1"/>
    <property type="molecule type" value="Genomic_DNA"/>
</dbReference>
<dbReference type="Proteomes" id="UP001233999">
    <property type="component" value="Unassembled WGS sequence"/>
</dbReference>